<name>A0A2T1DC53_9CYAN</name>
<gene>
    <name evidence="3" type="ORF">C7B65_16475</name>
</gene>
<reference evidence="3 4" key="1">
    <citation type="submission" date="2018-02" db="EMBL/GenBank/DDBJ databases">
        <authorList>
            <person name="Cohen D.B."/>
            <person name="Kent A.D."/>
        </authorList>
    </citation>
    <scope>NUCLEOTIDE SEQUENCE [LARGE SCALE GENOMIC DNA]</scope>
    <source>
        <strain evidence="3 4">ULC007</strain>
    </source>
</reference>
<dbReference type="SUPFAM" id="SSF51905">
    <property type="entry name" value="FAD/NAD(P)-binding domain"/>
    <property type="match status" value="1"/>
</dbReference>
<dbReference type="STRING" id="1920490.GCA_001895925_01115"/>
<dbReference type="Gene3D" id="3.30.9.10">
    <property type="entry name" value="D-Amino Acid Oxidase, subunit A, domain 2"/>
    <property type="match status" value="1"/>
</dbReference>
<sequence length="392" mass="42427">MTTYDWIVVGAGITGAALAYELAKQGFSTLLLEQHHPLTGATRYSYGGIAYWSGTTALTRQLCAEGIERHRILSAELEADTQFRELDLLLTVAAHSDPQALVQQYASFAIPPRLLSVREACELEPLLNPTAIAGALTVRHGHIEVELTTQAYSQAMQRVGGELKIAQVTGFVKEGASRITGVTTTIGPLHAANIAICTGGITRQLLQESGIQVKQYFTHAEIIETPPTDLRLSTLVMPAEAERFQLEADATQPEVEDLWNEPGHEPVPSILDAGAVQFLDGRIRIGQTSRTLTDPKATIDATQSEADLRTKISAILPKVGNLPGTWHHCTIAFSRDRLPLVGAIPSIEGIHLFSGFSNPLAIVPAIARRFAASLTGENDEIIKQLSPGRFTF</sequence>
<feature type="domain" description="FAD dependent oxidoreductase" evidence="2">
    <location>
        <begin position="5"/>
        <end position="371"/>
    </location>
</feature>
<reference evidence="3 4" key="2">
    <citation type="submission" date="2018-03" db="EMBL/GenBank/DDBJ databases">
        <title>The ancient ancestry and fast evolution of plastids.</title>
        <authorList>
            <person name="Moore K.R."/>
            <person name="Magnabosco C."/>
            <person name="Momper L."/>
            <person name="Gold D.A."/>
            <person name="Bosak T."/>
            <person name="Fournier G.P."/>
        </authorList>
    </citation>
    <scope>NUCLEOTIDE SEQUENCE [LARGE SCALE GENOMIC DNA]</scope>
    <source>
        <strain evidence="3 4">ULC007</strain>
    </source>
</reference>
<dbReference type="Pfam" id="PF01266">
    <property type="entry name" value="DAO"/>
    <property type="match status" value="1"/>
</dbReference>
<organism evidence="3 4">
    <name type="scientific">Phormidesmis priestleyi ULC007</name>
    <dbReference type="NCBI Taxonomy" id="1920490"/>
    <lineage>
        <taxon>Bacteria</taxon>
        <taxon>Bacillati</taxon>
        <taxon>Cyanobacteriota</taxon>
        <taxon>Cyanophyceae</taxon>
        <taxon>Leptolyngbyales</taxon>
        <taxon>Leptolyngbyaceae</taxon>
        <taxon>Phormidesmis</taxon>
    </lineage>
</organism>
<evidence type="ECO:0000313" key="3">
    <source>
        <dbReference type="EMBL" id="PSB18112.1"/>
    </source>
</evidence>
<proteinExistence type="predicted"/>
<dbReference type="GO" id="GO:0016491">
    <property type="term" value="F:oxidoreductase activity"/>
    <property type="evidence" value="ECO:0007669"/>
    <property type="project" value="UniProtKB-KW"/>
</dbReference>
<keyword evidence="4" id="KW-1185">Reference proteome</keyword>
<dbReference type="PANTHER" id="PTHR13847:SF287">
    <property type="entry name" value="FAD-DEPENDENT OXIDOREDUCTASE DOMAIN-CONTAINING PROTEIN 1"/>
    <property type="match status" value="1"/>
</dbReference>
<keyword evidence="1" id="KW-0560">Oxidoreductase</keyword>
<dbReference type="InterPro" id="IPR006076">
    <property type="entry name" value="FAD-dep_OxRdtase"/>
</dbReference>
<dbReference type="PANTHER" id="PTHR13847">
    <property type="entry name" value="SARCOSINE DEHYDROGENASE-RELATED"/>
    <property type="match status" value="1"/>
</dbReference>
<dbReference type="EMBL" id="PVWG01000020">
    <property type="protein sequence ID" value="PSB18112.1"/>
    <property type="molecule type" value="Genomic_DNA"/>
</dbReference>
<dbReference type="Gene3D" id="3.50.50.60">
    <property type="entry name" value="FAD/NAD(P)-binding domain"/>
    <property type="match status" value="1"/>
</dbReference>
<comment type="caution">
    <text evidence="3">The sequence shown here is derived from an EMBL/GenBank/DDBJ whole genome shotgun (WGS) entry which is preliminary data.</text>
</comment>
<accession>A0A2T1DC53</accession>
<evidence type="ECO:0000313" key="4">
    <source>
        <dbReference type="Proteomes" id="UP000238634"/>
    </source>
</evidence>
<dbReference type="InterPro" id="IPR036188">
    <property type="entry name" value="FAD/NAD-bd_sf"/>
</dbReference>
<protein>
    <submittedName>
        <fullName evidence="3">FAD-binding oxidoreductase</fullName>
    </submittedName>
</protein>
<evidence type="ECO:0000256" key="1">
    <source>
        <dbReference type="ARBA" id="ARBA00023002"/>
    </source>
</evidence>
<evidence type="ECO:0000259" key="2">
    <source>
        <dbReference type="Pfam" id="PF01266"/>
    </source>
</evidence>
<dbReference type="OrthoDB" id="502939at2"/>
<dbReference type="RefSeq" id="WP_073073392.1">
    <property type="nucleotide sequence ID" value="NZ_MPPI01000022.1"/>
</dbReference>
<dbReference type="Proteomes" id="UP000238634">
    <property type="component" value="Unassembled WGS sequence"/>
</dbReference>
<dbReference type="AlphaFoldDB" id="A0A2T1DC53"/>
<dbReference type="GO" id="GO:0005737">
    <property type="term" value="C:cytoplasm"/>
    <property type="evidence" value="ECO:0007669"/>
    <property type="project" value="TreeGrafter"/>
</dbReference>